<evidence type="ECO:0000313" key="1">
    <source>
        <dbReference type="EMBL" id="KAJ3741298.1"/>
    </source>
</evidence>
<comment type="caution">
    <text evidence="1">The sequence shown here is derived from an EMBL/GenBank/DDBJ whole genome shotgun (WGS) entry which is preliminary data.</text>
</comment>
<name>A0A9W8TV88_9AGAR</name>
<evidence type="ECO:0000313" key="2">
    <source>
        <dbReference type="Proteomes" id="UP001142393"/>
    </source>
</evidence>
<gene>
    <name evidence="1" type="ORF">DFH05DRAFT_1505501</name>
</gene>
<reference evidence="1 2" key="1">
    <citation type="journal article" date="2023" name="Proc. Natl. Acad. Sci. U.S.A.">
        <title>A global phylogenomic analysis of the shiitake genus Lentinula.</title>
        <authorList>
            <person name="Sierra-Patev S."/>
            <person name="Min B."/>
            <person name="Naranjo-Ortiz M."/>
            <person name="Looney B."/>
            <person name="Konkel Z."/>
            <person name="Slot J.C."/>
            <person name="Sakamoto Y."/>
            <person name="Steenwyk J.L."/>
            <person name="Rokas A."/>
            <person name="Carro J."/>
            <person name="Camarero S."/>
            <person name="Ferreira P."/>
            <person name="Molpeceres G."/>
            <person name="Ruiz-Duenas F.J."/>
            <person name="Serrano A."/>
            <person name="Henrissat B."/>
            <person name="Drula E."/>
            <person name="Hughes K.W."/>
            <person name="Mata J.L."/>
            <person name="Ishikawa N.K."/>
            <person name="Vargas-Isla R."/>
            <person name="Ushijima S."/>
            <person name="Smith C.A."/>
            <person name="Donoghue J."/>
            <person name="Ahrendt S."/>
            <person name="Andreopoulos W."/>
            <person name="He G."/>
            <person name="LaButti K."/>
            <person name="Lipzen A."/>
            <person name="Ng V."/>
            <person name="Riley R."/>
            <person name="Sandor L."/>
            <person name="Barry K."/>
            <person name="Martinez A.T."/>
            <person name="Xiao Y."/>
            <person name="Gibbons J.G."/>
            <person name="Terashima K."/>
            <person name="Grigoriev I.V."/>
            <person name="Hibbett D."/>
        </authorList>
    </citation>
    <scope>NUCLEOTIDE SEQUENCE [LARGE SCALE GENOMIC DNA]</scope>
    <source>
        <strain evidence="1 2">TFB7810</strain>
    </source>
</reference>
<proteinExistence type="predicted"/>
<organism evidence="1 2">
    <name type="scientific">Lentinula detonsa</name>
    <dbReference type="NCBI Taxonomy" id="2804962"/>
    <lineage>
        <taxon>Eukaryota</taxon>
        <taxon>Fungi</taxon>
        <taxon>Dikarya</taxon>
        <taxon>Basidiomycota</taxon>
        <taxon>Agaricomycotina</taxon>
        <taxon>Agaricomycetes</taxon>
        <taxon>Agaricomycetidae</taxon>
        <taxon>Agaricales</taxon>
        <taxon>Marasmiineae</taxon>
        <taxon>Omphalotaceae</taxon>
        <taxon>Lentinula</taxon>
    </lineage>
</organism>
<dbReference type="Proteomes" id="UP001142393">
    <property type="component" value="Unassembled WGS sequence"/>
</dbReference>
<sequence length="73" mass="8373">MSAPPSPHLAWSLIIYNSTMTWSISSRPIFRWGHYLRTSSVDPRSLAVLIFMRSFNYGIKYKEYGAIKVNSSS</sequence>
<protein>
    <submittedName>
        <fullName evidence="1">Uncharacterized protein</fullName>
    </submittedName>
</protein>
<dbReference type="AlphaFoldDB" id="A0A9W8TV88"/>
<dbReference type="EMBL" id="JANVFU010000012">
    <property type="protein sequence ID" value="KAJ3741298.1"/>
    <property type="molecule type" value="Genomic_DNA"/>
</dbReference>
<keyword evidence="2" id="KW-1185">Reference proteome</keyword>
<accession>A0A9W8TV88</accession>